<keyword evidence="2" id="KW-0812">Transmembrane</keyword>
<keyword evidence="2" id="KW-0472">Membrane</keyword>
<reference evidence="3 4" key="1">
    <citation type="journal article" date="2018" name="Nat. Ecol. Evol.">
        <title>Pezizomycetes genomes reveal the molecular basis of ectomycorrhizal truffle lifestyle.</title>
        <authorList>
            <person name="Murat C."/>
            <person name="Payen T."/>
            <person name="Noel B."/>
            <person name="Kuo A."/>
            <person name="Morin E."/>
            <person name="Chen J."/>
            <person name="Kohler A."/>
            <person name="Krizsan K."/>
            <person name="Balestrini R."/>
            <person name="Da Silva C."/>
            <person name="Montanini B."/>
            <person name="Hainaut M."/>
            <person name="Levati E."/>
            <person name="Barry K.W."/>
            <person name="Belfiori B."/>
            <person name="Cichocki N."/>
            <person name="Clum A."/>
            <person name="Dockter R.B."/>
            <person name="Fauchery L."/>
            <person name="Guy J."/>
            <person name="Iotti M."/>
            <person name="Le Tacon F."/>
            <person name="Lindquist E.A."/>
            <person name="Lipzen A."/>
            <person name="Malagnac F."/>
            <person name="Mello A."/>
            <person name="Molinier V."/>
            <person name="Miyauchi S."/>
            <person name="Poulain J."/>
            <person name="Riccioni C."/>
            <person name="Rubini A."/>
            <person name="Sitrit Y."/>
            <person name="Splivallo R."/>
            <person name="Traeger S."/>
            <person name="Wang M."/>
            <person name="Zifcakova L."/>
            <person name="Wipf D."/>
            <person name="Zambonelli A."/>
            <person name="Paolocci F."/>
            <person name="Nowrousian M."/>
            <person name="Ottonello S."/>
            <person name="Baldrian P."/>
            <person name="Spatafora J.W."/>
            <person name="Henrissat B."/>
            <person name="Nagy L.G."/>
            <person name="Aury J.M."/>
            <person name="Wincker P."/>
            <person name="Grigoriev I.V."/>
            <person name="Bonfante P."/>
            <person name="Martin F.M."/>
        </authorList>
    </citation>
    <scope>NUCLEOTIDE SEQUENCE [LARGE SCALE GENOMIC DNA]</scope>
    <source>
        <strain evidence="3 4">CCBAS932</strain>
    </source>
</reference>
<dbReference type="AlphaFoldDB" id="A0A3N4KIY5"/>
<feature type="region of interest" description="Disordered" evidence="1">
    <location>
        <begin position="275"/>
        <end position="316"/>
    </location>
</feature>
<protein>
    <submittedName>
        <fullName evidence="3">Uncharacterized protein</fullName>
    </submittedName>
</protein>
<feature type="compositionally biased region" description="Acidic residues" evidence="1">
    <location>
        <begin position="305"/>
        <end position="316"/>
    </location>
</feature>
<gene>
    <name evidence="3" type="ORF">P167DRAFT_576132</name>
</gene>
<sequence length="316" mass="35089">MAPIPNLTSAPSELLHTILQHIGLQGIHRHPEYEDVIDPPGEIGRPIGGGTGPPRSGIFIVIIVFGLVAVIFTIVAGCIWCAAANELIYASEQEERRPWRAKKVAPLKEWYRRRRNSPRTKSDISRDSRRHSILGSLSVTNWRGRANRRCEPEYTYKAWRRAGPKDTDRSPLFHESRGGHGYSTFSKEEGSGGAHILSLSVPTSPHMEQLFAGHLTGPVPPLRRPPLGSTKTTSMSRLSPIDRVYRGPRSNSWSGYSGSRGRRCKYSGREYDGSGRGYSWGNGGRGGSRGACRNKPPGMRGLDVVQEEEYMSEEQK</sequence>
<dbReference type="OrthoDB" id="5355693at2759"/>
<evidence type="ECO:0000256" key="2">
    <source>
        <dbReference type="SAM" id="Phobius"/>
    </source>
</evidence>
<accession>A0A3N4KIY5</accession>
<proteinExistence type="predicted"/>
<keyword evidence="4" id="KW-1185">Reference proteome</keyword>
<evidence type="ECO:0000313" key="4">
    <source>
        <dbReference type="Proteomes" id="UP000277580"/>
    </source>
</evidence>
<evidence type="ECO:0000256" key="1">
    <source>
        <dbReference type="SAM" id="MobiDB-lite"/>
    </source>
</evidence>
<feature type="region of interest" description="Disordered" evidence="1">
    <location>
        <begin position="215"/>
        <end position="235"/>
    </location>
</feature>
<organism evidence="3 4">
    <name type="scientific">Morchella conica CCBAS932</name>
    <dbReference type="NCBI Taxonomy" id="1392247"/>
    <lineage>
        <taxon>Eukaryota</taxon>
        <taxon>Fungi</taxon>
        <taxon>Dikarya</taxon>
        <taxon>Ascomycota</taxon>
        <taxon>Pezizomycotina</taxon>
        <taxon>Pezizomycetes</taxon>
        <taxon>Pezizales</taxon>
        <taxon>Morchellaceae</taxon>
        <taxon>Morchella</taxon>
    </lineage>
</organism>
<dbReference type="Proteomes" id="UP000277580">
    <property type="component" value="Unassembled WGS sequence"/>
</dbReference>
<feature type="compositionally biased region" description="Gly residues" evidence="1">
    <location>
        <begin position="275"/>
        <end position="289"/>
    </location>
</feature>
<feature type="transmembrane region" description="Helical" evidence="2">
    <location>
        <begin position="58"/>
        <end position="83"/>
    </location>
</feature>
<evidence type="ECO:0000313" key="3">
    <source>
        <dbReference type="EMBL" id="RPB10527.1"/>
    </source>
</evidence>
<feature type="region of interest" description="Disordered" evidence="1">
    <location>
        <begin position="167"/>
        <end position="192"/>
    </location>
</feature>
<dbReference type="EMBL" id="ML119142">
    <property type="protein sequence ID" value="RPB10527.1"/>
    <property type="molecule type" value="Genomic_DNA"/>
</dbReference>
<name>A0A3N4KIY5_9PEZI</name>
<dbReference type="InParanoid" id="A0A3N4KIY5"/>
<feature type="compositionally biased region" description="Basic and acidic residues" evidence="1">
    <location>
        <begin position="167"/>
        <end position="178"/>
    </location>
</feature>
<keyword evidence="2" id="KW-1133">Transmembrane helix</keyword>